<protein>
    <submittedName>
        <fullName evidence="6">Cobalt transport protein</fullName>
    </submittedName>
</protein>
<dbReference type="EMBL" id="CP002529">
    <property type="protein sequence ID" value="ADY02281.1"/>
    <property type="molecule type" value="Genomic_DNA"/>
</dbReference>
<feature type="transmembrane region" description="Helical" evidence="5">
    <location>
        <begin position="138"/>
        <end position="165"/>
    </location>
</feature>
<dbReference type="PANTHER" id="PTHR33514:SF13">
    <property type="entry name" value="PROTEIN ABCI12, CHLOROPLASTIC"/>
    <property type="match status" value="1"/>
</dbReference>
<feature type="transmembrane region" description="Helical" evidence="5">
    <location>
        <begin position="318"/>
        <end position="337"/>
    </location>
</feature>
<comment type="subcellular location">
    <subcellularLocation>
        <location evidence="1">Membrane</location>
        <topology evidence="1">Multi-pass membrane protein</topology>
    </subcellularLocation>
</comment>
<dbReference type="RefSeq" id="WP_013605442.1">
    <property type="nucleotide sequence ID" value="NC_015151.1"/>
</dbReference>
<dbReference type="Pfam" id="PF02361">
    <property type="entry name" value="CbiQ"/>
    <property type="match status" value="1"/>
</dbReference>
<evidence type="ECO:0000256" key="5">
    <source>
        <dbReference type="SAM" id="Phobius"/>
    </source>
</evidence>
<feature type="transmembrane region" description="Helical" evidence="5">
    <location>
        <begin position="177"/>
        <end position="199"/>
    </location>
</feature>
<dbReference type="PANTHER" id="PTHR33514">
    <property type="entry name" value="PROTEIN ABCI12, CHLOROPLASTIC"/>
    <property type="match status" value="1"/>
</dbReference>
<evidence type="ECO:0000256" key="2">
    <source>
        <dbReference type="ARBA" id="ARBA00022692"/>
    </source>
</evidence>
<proteinExistence type="predicted"/>
<accession>F0QWR4</accession>
<dbReference type="GO" id="GO:0005886">
    <property type="term" value="C:plasma membrane"/>
    <property type="evidence" value="ECO:0007669"/>
    <property type="project" value="TreeGrafter"/>
</dbReference>
<dbReference type="HOGENOM" id="CLU_056469_2_0_2"/>
<organism evidence="6 7">
    <name type="scientific">Vulcanisaeta moutnovskia (strain 768-28)</name>
    <dbReference type="NCBI Taxonomy" id="985053"/>
    <lineage>
        <taxon>Archaea</taxon>
        <taxon>Thermoproteota</taxon>
        <taxon>Thermoprotei</taxon>
        <taxon>Thermoproteales</taxon>
        <taxon>Thermoproteaceae</taxon>
        <taxon>Vulcanisaeta</taxon>
    </lineage>
</organism>
<sequence length="347" mass="38914">MLLSQLLYNPAVNWIITLVILLYGPILVVYLIFRLIGFQGYMSLFRFIEGKSIIYRMDPRTKILLSIIITTVAAITIWWISAIMFIAVMALYALLSNIREKLRVALPLILASFIGTAWTESIFAPYSYLHIIFHHVTFLYVFPQSLSVLGITQGTGTFYVPYLGYVNNPVGLTWEGIIYGLQITFRAVAAIASGLLLIFSTPPSDILRSLEKSGLPIELGFTLLLAVSSVPKVLENSMVVLNSLRARGIDFRPRSRNPVAFIGESLFIIKIVIMALVGIVILTLRDARQIAIAADIRAFRAYRRRTYYKDIRMNRIDYIVLALLIVLLITGIYISGLPGMGAVPYNP</sequence>
<dbReference type="Proteomes" id="UP000007485">
    <property type="component" value="Chromosome"/>
</dbReference>
<dbReference type="eggNOG" id="arCOG02250">
    <property type="taxonomic scope" value="Archaea"/>
</dbReference>
<evidence type="ECO:0000256" key="1">
    <source>
        <dbReference type="ARBA" id="ARBA00004141"/>
    </source>
</evidence>
<reference evidence="6 7" key="1">
    <citation type="journal article" date="2011" name="J. Bacteriol.">
        <title>Complete genome sequence of 'Vulcanisaeta moutnovskia' strain 768-28, a novel member of the hyperthermophilic crenarchaeal genus vulcanisaeta.</title>
        <authorList>
            <person name="Gumerov V.M."/>
            <person name="Mardanov A.V."/>
            <person name="Beletsky A.V."/>
            <person name="Prokofeva M.I."/>
            <person name="Bonch-Osmolovskaya E.A."/>
            <person name="Ravin N.V."/>
            <person name="Skryabin K.G."/>
        </authorList>
    </citation>
    <scope>NUCLEOTIDE SEQUENCE [LARGE SCALE GENOMIC DNA]</scope>
    <source>
        <strain evidence="6 7">768-28</strain>
    </source>
</reference>
<name>F0QWR4_VULM7</name>
<dbReference type="STRING" id="985053.VMUT_2084"/>
<dbReference type="AlphaFoldDB" id="F0QWR4"/>
<dbReference type="GeneID" id="10289736"/>
<dbReference type="OrthoDB" id="31170at2157"/>
<evidence type="ECO:0000313" key="6">
    <source>
        <dbReference type="EMBL" id="ADY02281.1"/>
    </source>
</evidence>
<evidence type="ECO:0000313" key="7">
    <source>
        <dbReference type="Proteomes" id="UP000007485"/>
    </source>
</evidence>
<keyword evidence="2 5" id="KW-0812">Transmembrane</keyword>
<dbReference type="KEGG" id="vmo:VMUT_2084"/>
<keyword evidence="3 5" id="KW-1133">Transmembrane helix</keyword>
<feature type="transmembrane region" description="Helical" evidence="5">
    <location>
        <begin position="63"/>
        <end position="92"/>
    </location>
</feature>
<feature type="transmembrane region" description="Helical" evidence="5">
    <location>
        <begin position="261"/>
        <end position="284"/>
    </location>
</feature>
<keyword evidence="4 5" id="KW-0472">Membrane</keyword>
<dbReference type="CDD" id="cd16914">
    <property type="entry name" value="EcfT"/>
    <property type="match status" value="1"/>
</dbReference>
<feature type="transmembrane region" description="Helical" evidence="5">
    <location>
        <begin position="12"/>
        <end position="33"/>
    </location>
</feature>
<feature type="transmembrane region" description="Helical" evidence="5">
    <location>
        <begin position="104"/>
        <end position="126"/>
    </location>
</feature>
<evidence type="ECO:0000256" key="3">
    <source>
        <dbReference type="ARBA" id="ARBA00022989"/>
    </source>
</evidence>
<feature type="transmembrane region" description="Helical" evidence="5">
    <location>
        <begin position="219"/>
        <end position="241"/>
    </location>
</feature>
<keyword evidence="7" id="KW-1185">Reference proteome</keyword>
<evidence type="ECO:0000256" key="4">
    <source>
        <dbReference type="ARBA" id="ARBA00023136"/>
    </source>
</evidence>
<gene>
    <name evidence="6" type="ordered locus">VMUT_2084</name>
</gene>
<dbReference type="InterPro" id="IPR003339">
    <property type="entry name" value="ABC/ECF_trnsptr_transmembrane"/>
</dbReference>